<dbReference type="RefSeq" id="WP_077027815.1">
    <property type="nucleotide sequence ID" value="NZ_CP017641.1"/>
</dbReference>
<accession>A0A1P8WS14</accession>
<dbReference type="STRING" id="1891926.Fuma_06517"/>
<organism evidence="2 3">
    <name type="scientific">Fuerstiella marisgermanici</name>
    <dbReference type="NCBI Taxonomy" id="1891926"/>
    <lineage>
        <taxon>Bacteria</taxon>
        <taxon>Pseudomonadati</taxon>
        <taxon>Planctomycetota</taxon>
        <taxon>Planctomycetia</taxon>
        <taxon>Planctomycetales</taxon>
        <taxon>Planctomycetaceae</taxon>
        <taxon>Fuerstiella</taxon>
    </lineage>
</organism>
<sequence length="368" mass="39054">MSTIRFVHTDHFRLGTALSGLSDSPGWLQQLATDCVRQSVRNVIETAVAKQAQFLLIAGSVTESHEDLEPAVRWLDDQFETLRSRGIRIVATANDADTNSGLNKICDIVLSPGQSLIASHTGQSNVHLNVCSTGQAGSGDLAVTIGEHVPQPASRMVYHAVPSIRPSRDRHDTSHSGTMTRSAGAVQAVSPTETWEGGCVLVEADTTSHTIESNAHTCDVIRFATERVSLANVAAGKDLVPTVIQESDSLSSRTSRTTIVDWVLNANIAASAAEVKTLDSRALLADLRDRMHGGHHGVWPRSVSFSGESALQLFADDRAALEEYIDVANGPVSSFDGTGVNSHQVCLQGGIGVSADLVAGLSLLHRAA</sequence>
<reference evidence="2 3" key="1">
    <citation type="journal article" date="2016" name="Front. Microbiol.">
        <title>Fuerstia marisgermanicae gen. nov., sp. nov., an Unusual Member of the Phylum Planctomycetes from the German Wadden Sea.</title>
        <authorList>
            <person name="Kohn T."/>
            <person name="Heuer A."/>
            <person name="Jogler M."/>
            <person name="Vollmers J."/>
            <person name="Boedeker C."/>
            <person name="Bunk B."/>
            <person name="Rast P."/>
            <person name="Borchert D."/>
            <person name="Glockner I."/>
            <person name="Freese H.M."/>
            <person name="Klenk H.P."/>
            <person name="Overmann J."/>
            <person name="Kaster A.K."/>
            <person name="Rohde M."/>
            <person name="Wiegand S."/>
            <person name="Jogler C."/>
        </authorList>
    </citation>
    <scope>NUCLEOTIDE SEQUENCE [LARGE SCALE GENOMIC DNA]</scope>
    <source>
        <strain evidence="2 3">NH11</strain>
    </source>
</reference>
<evidence type="ECO:0000313" key="2">
    <source>
        <dbReference type="EMBL" id="APZ96843.1"/>
    </source>
</evidence>
<dbReference type="AlphaFoldDB" id="A0A1P8WS14"/>
<protein>
    <submittedName>
        <fullName evidence="2">Uncharacterized protein</fullName>
    </submittedName>
</protein>
<dbReference type="KEGG" id="fmr:Fuma_06517"/>
<gene>
    <name evidence="2" type="ORF">Fuma_06517</name>
</gene>
<keyword evidence="3" id="KW-1185">Reference proteome</keyword>
<proteinExistence type="predicted"/>
<dbReference type="InterPro" id="IPR029052">
    <property type="entry name" value="Metallo-depent_PP-like"/>
</dbReference>
<dbReference type="Gene3D" id="3.60.21.10">
    <property type="match status" value="1"/>
</dbReference>
<feature type="region of interest" description="Disordered" evidence="1">
    <location>
        <begin position="165"/>
        <end position="188"/>
    </location>
</feature>
<dbReference type="EMBL" id="CP017641">
    <property type="protein sequence ID" value="APZ96843.1"/>
    <property type="molecule type" value="Genomic_DNA"/>
</dbReference>
<dbReference type="Proteomes" id="UP000187735">
    <property type="component" value="Chromosome"/>
</dbReference>
<evidence type="ECO:0000313" key="3">
    <source>
        <dbReference type="Proteomes" id="UP000187735"/>
    </source>
</evidence>
<name>A0A1P8WS14_9PLAN</name>
<evidence type="ECO:0000256" key="1">
    <source>
        <dbReference type="SAM" id="MobiDB-lite"/>
    </source>
</evidence>